<sequence>MYTDGETAKVTETLITMFTSNIPHIVNWLSIACVANPWGRFLNKVSPVSIIPMSHLALAIIVLQQHD</sequence>
<keyword evidence="2" id="KW-1185">Reference proteome</keyword>
<dbReference type="Proteomes" id="UP000324222">
    <property type="component" value="Unassembled WGS sequence"/>
</dbReference>
<evidence type="ECO:0000313" key="2">
    <source>
        <dbReference type="Proteomes" id="UP000324222"/>
    </source>
</evidence>
<comment type="caution">
    <text evidence="1">The sequence shown here is derived from an EMBL/GenBank/DDBJ whole genome shotgun (WGS) entry which is preliminary data.</text>
</comment>
<gene>
    <name evidence="1" type="ORF">E2C01_092970</name>
</gene>
<dbReference type="AlphaFoldDB" id="A0A5B7JTN3"/>
<protein>
    <submittedName>
        <fullName evidence="1">Uncharacterized protein</fullName>
    </submittedName>
</protein>
<proteinExistence type="predicted"/>
<accession>A0A5B7JTN3</accession>
<reference evidence="1 2" key="1">
    <citation type="submission" date="2019-05" db="EMBL/GenBank/DDBJ databases">
        <title>Another draft genome of Portunus trituberculatus and its Hox gene families provides insights of decapod evolution.</title>
        <authorList>
            <person name="Jeong J.-H."/>
            <person name="Song I."/>
            <person name="Kim S."/>
            <person name="Choi T."/>
            <person name="Kim D."/>
            <person name="Ryu S."/>
            <person name="Kim W."/>
        </authorList>
    </citation>
    <scope>NUCLEOTIDE SEQUENCE [LARGE SCALE GENOMIC DNA]</scope>
    <source>
        <tissue evidence="1">Muscle</tissue>
    </source>
</reference>
<evidence type="ECO:0000313" key="1">
    <source>
        <dbReference type="EMBL" id="MPC97646.1"/>
    </source>
</evidence>
<organism evidence="1 2">
    <name type="scientific">Portunus trituberculatus</name>
    <name type="common">Swimming crab</name>
    <name type="synonym">Neptunus trituberculatus</name>
    <dbReference type="NCBI Taxonomy" id="210409"/>
    <lineage>
        <taxon>Eukaryota</taxon>
        <taxon>Metazoa</taxon>
        <taxon>Ecdysozoa</taxon>
        <taxon>Arthropoda</taxon>
        <taxon>Crustacea</taxon>
        <taxon>Multicrustacea</taxon>
        <taxon>Malacostraca</taxon>
        <taxon>Eumalacostraca</taxon>
        <taxon>Eucarida</taxon>
        <taxon>Decapoda</taxon>
        <taxon>Pleocyemata</taxon>
        <taxon>Brachyura</taxon>
        <taxon>Eubrachyura</taxon>
        <taxon>Portunoidea</taxon>
        <taxon>Portunidae</taxon>
        <taxon>Portuninae</taxon>
        <taxon>Portunus</taxon>
    </lineage>
</organism>
<name>A0A5B7JTN3_PORTR</name>
<dbReference type="EMBL" id="VSRR010110824">
    <property type="protein sequence ID" value="MPC97646.1"/>
    <property type="molecule type" value="Genomic_DNA"/>
</dbReference>